<protein>
    <submittedName>
        <fullName evidence="6">Sugar-binding transcriptional regulator</fullName>
    </submittedName>
</protein>
<dbReference type="Gene3D" id="1.10.10.10">
    <property type="entry name" value="Winged helix-like DNA-binding domain superfamily/Winged helix DNA-binding domain"/>
    <property type="match status" value="1"/>
</dbReference>
<reference evidence="7" key="1">
    <citation type="journal article" date="2019" name="Int. J. Syst. Evol. Microbiol.">
        <title>The Global Catalogue of Microorganisms (GCM) 10K type strain sequencing project: providing services to taxonomists for standard genome sequencing and annotation.</title>
        <authorList>
            <consortium name="The Broad Institute Genomics Platform"/>
            <consortium name="The Broad Institute Genome Sequencing Center for Infectious Disease"/>
            <person name="Wu L."/>
            <person name="Ma J."/>
        </authorList>
    </citation>
    <scope>NUCLEOTIDE SEQUENCE [LARGE SCALE GENOMIC DNA]</scope>
    <source>
        <strain evidence="7">CCTCC AB 2017081</strain>
    </source>
</reference>
<evidence type="ECO:0000256" key="3">
    <source>
        <dbReference type="ARBA" id="ARBA00023125"/>
    </source>
</evidence>
<dbReference type="Proteomes" id="UP001595803">
    <property type="component" value="Unassembled WGS sequence"/>
</dbReference>
<comment type="caution">
    <text evidence="6">The sequence shown here is derived from an EMBL/GenBank/DDBJ whole genome shotgun (WGS) entry which is preliminary data.</text>
</comment>
<evidence type="ECO:0000313" key="7">
    <source>
        <dbReference type="Proteomes" id="UP001595803"/>
    </source>
</evidence>
<comment type="similarity">
    <text evidence="1">Belongs to the SorC transcriptional regulatory family.</text>
</comment>
<keyword evidence="7" id="KW-1185">Reference proteome</keyword>
<dbReference type="RefSeq" id="WP_295816066.1">
    <property type="nucleotide sequence ID" value="NZ_JBHRZG010000022.1"/>
</dbReference>
<dbReference type="Pfam" id="PF04198">
    <property type="entry name" value="Sugar-bind"/>
    <property type="match status" value="1"/>
</dbReference>
<evidence type="ECO:0000256" key="1">
    <source>
        <dbReference type="ARBA" id="ARBA00010466"/>
    </source>
</evidence>
<dbReference type="InterPro" id="IPR051054">
    <property type="entry name" value="SorC_transcr_regulators"/>
</dbReference>
<dbReference type="EMBL" id="JBHRZG010000022">
    <property type="protein sequence ID" value="MFC3834269.1"/>
    <property type="molecule type" value="Genomic_DNA"/>
</dbReference>
<keyword evidence="2" id="KW-0805">Transcription regulation</keyword>
<keyword evidence="3" id="KW-0238">DNA-binding</keyword>
<dbReference type="InterPro" id="IPR007324">
    <property type="entry name" value="Sugar-bd_dom_put"/>
</dbReference>
<keyword evidence="4" id="KW-0804">Transcription</keyword>
<evidence type="ECO:0000256" key="2">
    <source>
        <dbReference type="ARBA" id="ARBA00023015"/>
    </source>
</evidence>
<organism evidence="6 7">
    <name type="scientific">Deinococcus rufus</name>
    <dbReference type="NCBI Taxonomy" id="2136097"/>
    <lineage>
        <taxon>Bacteria</taxon>
        <taxon>Thermotogati</taxon>
        <taxon>Deinococcota</taxon>
        <taxon>Deinococci</taxon>
        <taxon>Deinococcales</taxon>
        <taxon>Deinococcaceae</taxon>
        <taxon>Deinococcus</taxon>
    </lineage>
</organism>
<evidence type="ECO:0000313" key="6">
    <source>
        <dbReference type="EMBL" id="MFC3834269.1"/>
    </source>
</evidence>
<accession>A0ABV7ZB74</accession>
<evidence type="ECO:0000259" key="5">
    <source>
        <dbReference type="Pfam" id="PF04198"/>
    </source>
</evidence>
<dbReference type="InterPro" id="IPR037171">
    <property type="entry name" value="NagB/RpiA_transferase-like"/>
</dbReference>
<proteinExistence type="inferred from homology"/>
<dbReference type="InterPro" id="IPR036388">
    <property type="entry name" value="WH-like_DNA-bd_sf"/>
</dbReference>
<dbReference type="Gene3D" id="3.40.50.1360">
    <property type="match status" value="1"/>
</dbReference>
<dbReference type="PANTHER" id="PTHR34294:SF1">
    <property type="entry name" value="TRANSCRIPTIONAL REGULATOR LSRR"/>
    <property type="match status" value="1"/>
</dbReference>
<dbReference type="SUPFAM" id="SSF100950">
    <property type="entry name" value="NagB/RpiA/CoA transferase-like"/>
    <property type="match status" value="1"/>
</dbReference>
<name>A0ABV7ZB74_9DEIO</name>
<sequence length="323" mass="34478">MPDPLADDTAAQAVQVSRLYYIQGLTTDAIAAELGLSRPKVSRLLSYARRTGLVEIRIHDPEVQPQGLESRLRERYPFLRPQVVGVPVGSPETLWLERVATAAASQLSGLIRPGMTVGLAWGNTVSAVGHALTPRPVPGVTFVQLNGSANAADFMSGFVTDTILRFARTFSAGAQLFPVPTFFDDPATKQAMWRERSVRHVLDLQERADLLLYSIGSVAASTPSHVYVAGYLDTADLAALTAEGAVGDIATVFYRADGTFDGLSVNARASGPDLDRIRDAPDSICVVSGLGKVAALHAALRGGLMRRLIVDEITAQAVLDLGE</sequence>
<gene>
    <name evidence="6" type="ORF">ACFOSB_15560</name>
</gene>
<evidence type="ECO:0000256" key="4">
    <source>
        <dbReference type="ARBA" id="ARBA00023163"/>
    </source>
</evidence>
<feature type="domain" description="Sugar-binding" evidence="5">
    <location>
        <begin position="68"/>
        <end position="319"/>
    </location>
</feature>
<dbReference type="PANTHER" id="PTHR34294">
    <property type="entry name" value="TRANSCRIPTIONAL REGULATOR-RELATED"/>
    <property type="match status" value="1"/>
</dbReference>